<dbReference type="Gene3D" id="6.10.10.120">
    <property type="entry name" value="Antitoxin ParD1-like"/>
    <property type="match status" value="1"/>
</dbReference>
<accession>A0A0F3IIW3</accession>
<sequence>MNISLTPHLESLVKTKVESGLYNSASEVMREALRLLEAHDQLDALRRESLRRDIQEGIDSGESVPLDMEAIKARGRIRLAAQQPTA</sequence>
<dbReference type="InterPro" id="IPR022789">
    <property type="entry name" value="ParD"/>
</dbReference>
<evidence type="ECO:0000313" key="6">
    <source>
        <dbReference type="Proteomes" id="UP000033684"/>
    </source>
</evidence>
<dbReference type="PANTHER" id="PTHR36582">
    <property type="entry name" value="ANTITOXIN PARD"/>
    <property type="match status" value="1"/>
</dbReference>
<dbReference type="AlphaFoldDB" id="A0A0F3IIW3"/>
<comment type="similarity">
    <text evidence="1">Belongs to the ParD antitoxin family.</text>
</comment>
<dbReference type="RefSeq" id="WP_045779060.1">
    <property type="nucleotide sequence ID" value="NZ_LAJX01000094.1"/>
</dbReference>
<dbReference type="NCBIfam" id="TIGR02606">
    <property type="entry name" value="antidote_CC2985"/>
    <property type="match status" value="1"/>
</dbReference>
<dbReference type="Proteomes" id="UP000033684">
    <property type="component" value="Unassembled WGS sequence"/>
</dbReference>
<keyword evidence="3" id="KW-1277">Toxin-antitoxin system</keyword>
<gene>
    <name evidence="5" type="ORF">VZ94_09585</name>
</gene>
<dbReference type="SUPFAM" id="SSF47598">
    <property type="entry name" value="Ribbon-helix-helix"/>
    <property type="match status" value="1"/>
</dbReference>
<evidence type="ECO:0000256" key="1">
    <source>
        <dbReference type="ARBA" id="ARBA00008580"/>
    </source>
</evidence>
<keyword evidence="6" id="KW-1185">Reference proteome</keyword>
<comment type="caution">
    <text evidence="5">The sequence shown here is derived from an EMBL/GenBank/DDBJ whole genome shotgun (WGS) entry which is preliminary data.</text>
</comment>
<dbReference type="Pfam" id="PF03693">
    <property type="entry name" value="ParD_antitoxin"/>
    <property type="match status" value="1"/>
</dbReference>
<reference evidence="5 6" key="2">
    <citation type="journal article" date="2016" name="Microb. Ecol.">
        <title>Genome Characteristics of a Novel Type I Methanotroph (Sn10-6) Isolated from a Flooded Indian Rice Field.</title>
        <authorList>
            <person name="Rahalkar M.C."/>
            <person name="Pandit P.S."/>
            <person name="Dhakephalkar P.K."/>
            <person name="Pore S."/>
            <person name="Arora P."/>
            <person name="Kapse N."/>
        </authorList>
    </citation>
    <scope>NUCLEOTIDE SEQUENCE [LARGE SCALE GENOMIC DNA]</scope>
    <source>
        <strain evidence="5 6">Sn10-6</strain>
    </source>
</reference>
<dbReference type="EMBL" id="LAJX01000094">
    <property type="protein sequence ID" value="KJV06700.1"/>
    <property type="molecule type" value="Genomic_DNA"/>
</dbReference>
<protein>
    <recommendedName>
        <fullName evidence="2">Antitoxin ParD</fullName>
    </recommendedName>
</protein>
<organism evidence="5 6">
    <name type="scientific">Methylocucumis oryzae</name>
    <dbReference type="NCBI Taxonomy" id="1632867"/>
    <lineage>
        <taxon>Bacteria</taxon>
        <taxon>Pseudomonadati</taxon>
        <taxon>Pseudomonadota</taxon>
        <taxon>Gammaproteobacteria</taxon>
        <taxon>Methylococcales</taxon>
        <taxon>Methylococcaceae</taxon>
        <taxon>Methylocucumis</taxon>
    </lineage>
</organism>
<dbReference type="InterPro" id="IPR038296">
    <property type="entry name" value="ParD_sf"/>
</dbReference>
<dbReference type="GO" id="GO:0006355">
    <property type="term" value="P:regulation of DNA-templated transcription"/>
    <property type="evidence" value="ECO:0007669"/>
    <property type="project" value="InterPro"/>
</dbReference>
<evidence type="ECO:0000256" key="3">
    <source>
        <dbReference type="ARBA" id="ARBA00022649"/>
    </source>
</evidence>
<reference evidence="6" key="1">
    <citation type="submission" date="2015-03" db="EMBL/GenBank/DDBJ databases">
        <title>Draft genome sequence of a novel methanotroph (Sn10-6) isolated from flooded ricefield rhizosphere in India.</title>
        <authorList>
            <person name="Pandit P.S."/>
            <person name="Pore S.D."/>
            <person name="Arora P."/>
            <person name="Kapse N.G."/>
            <person name="Dhakephalkar P.K."/>
            <person name="Rahalkar M.C."/>
        </authorList>
    </citation>
    <scope>NUCLEOTIDE SEQUENCE [LARGE SCALE GENOMIC DNA]</scope>
    <source>
        <strain evidence="6">Sn10-6</strain>
    </source>
</reference>
<evidence type="ECO:0000313" key="5">
    <source>
        <dbReference type="EMBL" id="KJV06700.1"/>
    </source>
</evidence>
<dbReference type="InterPro" id="IPR010985">
    <property type="entry name" value="Ribbon_hlx_hlx"/>
</dbReference>
<name>A0A0F3IIW3_9GAMM</name>
<proteinExistence type="inferred from homology"/>
<evidence type="ECO:0000256" key="4">
    <source>
        <dbReference type="ARBA" id="ARBA00037106"/>
    </source>
</evidence>
<dbReference type="OrthoDB" id="9815501at2"/>
<dbReference type="PANTHER" id="PTHR36582:SF2">
    <property type="entry name" value="ANTITOXIN PARD"/>
    <property type="match status" value="1"/>
</dbReference>
<evidence type="ECO:0000256" key="2">
    <source>
        <dbReference type="ARBA" id="ARBA00017940"/>
    </source>
</evidence>
<comment type="function">
    <text evidence="4">Antitoxin component of a type II toxin-antitoxin (TA) system. Neutralizes the effect of toxin ParE.</text>
</comment>